<organism evidence="1 2">
    <name type="scientific">Rhododendron molle</name>
    <name type="common">Chinese azalea</name>
    <name type="synonym">Azalea mollis</name>
    <dbReference type="NCBI Taxonomy" id="49168"/>
    <lineage>
        <taxon>Eukaryota</taxon>
        <taxon>Viridiplantae</taxon>
        <taxon>Streptophyta</taxon>
        <taxon>Embryophyta</taxon>
        <taxon>Tracheophyta</taxon>
        <taxon>Spermatophyta</taxon>
        <taxon>Magnoliopsida</taxon>
        <taxon>eudicotyledons</taxon>
        <taxon>Gunneridae</taxon>
        <taxon>Pentapetalae</taxon>
        <taxon>asterids</taxon>
        <taxon>Ericales</taxon>
        <taxon>Ericaceae</taxon>
        <taxon>Ericoideae</taxon>
        <taxon>Rhodoreae</taxon>
        <taxon>Rhododendron</taxon>
    </lineage>
</organism>
<protein>
    <submittedName>
        <fullName evidence="1">Uncharacterized protein</fullName>
    </submittedName>
</protein>
<gene>
    <name evidence="1" type="ORF">RHMOL_Rhmol08G0147600</name>
</gene>
<accession>A0ACC0MNE5</accession>
<dbReference type="EMBL" id="CM046395">
    <property type="protein sequence ID" value="KAI8542568.1"/>
    <property type="molecule type" value="Genomic_DNA"/>
</dbReference>
<name>A0ACC0MNE5_RHOML</name>
<reference evidence="1" key="1">
    <citation type="submission" date="2022-02" db="EMBL/GenBank/DDBJ databases">
        <title>Plant Genome Project.</title>
        <authorList>
            <person name="Zhang R.-G."/>
        </authorList>
    </citation>
    <scope>NUCLEOTIDE SEQUENCE</scope>
    <source>
        <strain evidence="1">AT1</strain>
    </source>
</reference>
<dbReference type="Proteomes" id="UP001062846">
    <property type="component" value="Chromosome 8"/>
</dbReference>
<sequence length="61" mass="6977">MENMVFFLAELGMVHYSTIILYCPSMIAASAVYASRCILNKHPFWTETLKHHTGYPENQLG</sequence>
<evidence type="ECO:0000313" key="1">
    <source>
        <dbReference type="EMBL" id="KAI8542568.1"/>
    </source>
</evidence>
<evidence type="ECO:0000313" key="2">
    <source>
        <dbReference type="Proteomes" id="UP001062846"/>
    </source>
</evidence>
<comment type="caution">
    <text evidence="1">The sequence shown here is derived from an EMBL/GenBank/DDBJ whole genome shotgun (WGS) entry which is preliminary data.</text>
</comment>
<keyword evidence="2" id="KW-1185">Reference proteome</keyword>
<proteinExistence type="predicted"/>